<evidence type="ECO:0000313" key="3">
    <source>
        <dbReference type="EMBL" id="CDW95388.1"/>
    </source>
</evidence>
<organism evidence="3 4">
    <name type="scientific">Sporisorium scitamineum</name>
    <dbReference type="NCBI Taxonomy" id="49012"/>
    <lineage>
        <taxon>Eukaryota</taxon>
        <taxon>Fungi</taxon>
        <taxon>Dikarya</taxon>
        <taxon>Basidiomycota</taxon>
        <taxon>Ustilaginomycotina</taxon>
        <taxon>Ustilaginomycetes</taxon>
        <taxon>Ustilaginales</taxon>
        <taxon>Ustilaginaceae</taxon>
        <taxon>Sporisorium</taxon>
    </lineage>
</organism>
<evidence type="ECO:0000256" key="1">
    <source>
        <dbReference type="SAM" id="MobiDB-lite"/>
    </source>
</evidence>
<accession>A0A0F7S0I5</accession>
<sequence length="120" mass="13152">MAGPQLQLHRLNAQALHLRTTCKKPPGFPPDKNWGPSSAKTLTDRLASTSWGDTSSLSNDNKPLYQRSVTTMQLTPTPTFPHGIPPWRLARDLIGDLGEMAHHLLDDDAFSPNRVSSALA</sequence>
<keyword evidence="4" id="KW-1185">Reference proteome</keyword>
<feature type="region of interest" description="Disordered" evidence="1">
    <location>
        <begin position="21"/>
        <end position="64"/>
    </location>
</feature>
<evidence type="ECO:0000313" key="4">
    <source>
        <dbReference type="Proteomes" id="UP000242770"/>
    </source>
</evidence>
<gene>
    <name evidence="3" type="primary">SSCI07270.1</name>
    <name evidence="2" type="ORF">SPSC_03855</name>
</gene>
<reference evidence="3" key="1">
    <citation type="submission" date="2014-06" db="EMBL/GenBank/DDBJ databases">
        <authorList>
            <person name="Berkman J.Paul."/>
        </authorList>
    </citation>
    <scope>NUCLEOTIDE SEQUENCE [LARGE SCALE GENOMIC DNA]</scope>
</reference>
<evidence type="ECO:0000313" key="2">
    <source>
        <dbReference type="EMBL" id="CDR88195.1"/>
    </source>
</evidence>
<reference evidence="2" key="3">
    <citation type="submission" date="2014-06" db="EMBL/GenBank/DDBJ databases">
        <authorList>
            <person name="Ju J."/>
            <person name="Zhang J."/>
        </authorList>
    </citation>
    <scope>NUCLEOTIDE SEQUENCE</scope>
    <source>
        <strain evidence="2">SscI8</strain>
    </source>
</reference>
<reference evidence="4" key="2">
    <citation type="submission" date="2014-06" db="EMBL/GenBank/DDBJ databases">
        <authorList>
            <person name="Berkman P.J."/>
        </authorList>
    </citation>
    <scope>NUCLEOTIDE SEQUENCE [LARGE SCALE GENOMIC DNA]</scope>
</reference>
<dbReference type="EMBL" id="LK056674">
    <property type="protein sequence ID" value="CDR88195.1"/>
    <property type="molecule type" value="Genomic_DNA"/>
</dbReference>
<feature type="compositionally biased region" description="Polar residues" evidence="1">
    <location>
        <begin position="35"/>
        <end position="64"/>
    </location>
</feature>
<name>A0A0F7S0I5_9BASI</name>
<proteinExistence type="predicted"/>
<dbReference type="EMBL" id="CCFA01000372">
    <property type="protein sequence ID" value="CDW95388.1"/>
    <property type="molecule type" value="Genomic_DNA"/>
</dbReference>
<dbReference type="AlphaFoldDB" id="A0A0F7S0I5"/>
<dbReference type="Proteomes" id="UP000242770">
    <property type="component" value="Unassembled WGS sequence"/>
</dbReference>
<protein>
    <submittedName>
        <fullName evidence="2">Related to Surfeit locus protein 1</fullName>
    </submittedName>
</protein>